<sequence>MALLLVAVFCARLSLGFVRLRRPRYFSLLVQREVPKRKHALRLASVAADAAPAGKRCSRARGRCRRAIHGAAATEPNFLFGSPAALAALLGARQRGVGHKQQRSDASRAKLLWLLTLGSPSLALSCAASAGESRTWKSGERTATPGWRGCNGPEHLAQRRALAPASGRRSRGVLSLAYFSLHKLKRAEATYGGASAAGAEGARNQGSIEHKTPQRAAKPGGLRRPRLTRPTVLSRSIRLLDLLFRRGMKVSRQRLGEHATIRHSVSL</sequence>
<organism evidence="2 3">
    <name type="scientific">Solimonas aquatica</name>
    <dbReference type="NCBI Taxonomy" id="489703"/>
    <lineage>
        <taxon>Bacteria</taxon>
        <taxon>Pseudomonadati</taxon>
        <taxon>Pseudomonadota</taxon>
        <taxon>Gammaproteobacteria</taxon>
        <taxon>Nevskiales</taxon>
        <taxon>Nevskiaceae</taxon>
        <taxon>Solimonas</taxon>
    </lineage>
</organism>
<name>A0A1H9MEX4_9GAMM</name>
<feature type="region of interest" description="Disordered" evidence="1">
    <location>
        <begin position="197"/>
        <end position="228"/>
    </location>
</feature>
<keyword evidence="3" id="KW-1185">Reference proteome</keyword>
<reference evidence="2 3" key="1">
    <citation type="submission" date="2016-10" db="EMBL/GenBank/DDBJ databases">
        <authorList>
            <person name="de Groot N.N."/>
        </authorList>
    </citation>
    <scope>NUCLEOTIDE SEQUENCE [LARGE SCALE GENOMIC DNA]</scope>
    <source>
        <strain evidence="2 3">DSM 25927</strain>
    </source>
</reference>
<protein>
    <submittedName>
        <fullName evidence="2">Uncharacterized protein</fullName>
    </submittedName>
</protein>
<dbReference type="STRING" id="489703.SAMN04488038_12215"/>
<evidence type="ECO:0000256" key="1">
    <source>
        <dbReference type="SAM" id="MobiDB-lite"/>
    </source>
</evidence>
<dbReference type="AlphaFoldDB" id="A0A1H9MEX4"/>
<proteinExistence type="predicted"/>
<evidence type="ECO:0000313" key="3">
    <source>
        <dbReference type="Proteomes" id="UP000199233"/>
    </source>
</evidence>
<gene>
    <name evidence="2" type="ORF">SAMN04488038_12215</name>
</gene>
<accession>A0A1H9MEX4</accession>
<dbReference type="Proteomes" id="UP000199233">
    <property type="component" value="Unassembled WGS sequence"/>
</dbReference>
<evidence type="ECO:0000313" key="2">
    <source>
        <dbReference type="EMBL" id="SER22256.1"/>
    </source>
</evidence>
<dbReference type="EMBL" id="FOFS01000022">
    <property type="protein sequence ID" value="SER22256.1"/>
    <property type="molecule type" value="Genomic_DNA"/>
</dbReference>